<dbReference type="PIRSF" id="PIRSF005261">
    <property type="entry name" value="Heat_shock_Hsp33"/>
    <property type="match status" value="1"/>
</dbReference>
<name>A0ABN8A6K3_9BACI</name>
<dbReference type="InterPro" id="IPR016153">
    <property type="entry name" value="Heat_shock_Hsp33_N"/>
</dbReference>
<evidence type="ECO:0000256" key="1">
    <source>
        <dbReference type="ARBA" id="ARBA00022490"/>
    </source>
</evidence>
<proteinExistence type="predicted"/>
<reference evidence="6 7" key="1">
    <citation type="submission" date="2021-10" db="EMBL/GenBank/DDBJ databases">
        <authorList>
            <person name="Criscuolo A."/>
        </authorList>
    </citation>
    <scope>NUCLEOTIDE SEQUENCE [LARGE SCALE GENOMIC DNA]</scope>
    <source>
        <strain evidence="7">CIP 111883</strain>
    </source>
</reference>
<keyword evidence="1" id="KW-0963">Cytoplasm</keyword>
<evidence type="ECO:0000313" key="7">
    <source>
        <dbReference type="Proteomes" id="UP000789833"/>
    </source>
</evidence>
<dbReference type="Proteomes" id="UP000789833">
    <property type="component" value="Unassembled WGS sequence"/>
</dbReference>
<comment type="caution">
    <text evidence="6">The sequence shown here is derived from an EMBL/GenBank/DDBJ whole genome shotgun (WGS) entry which is preliminary data.</text>
</comment>
<keyword evidence="3" id="KW-1015">Disulfide bond</keyword>
<dbReference type="SUPFAM" id="SSF64397">
    <property type="entry name" value="Hsp33 domain"/>
    <property type="match status" value="1"/>
</dbReference>
<dbReference type="PANTHER" id="PTHR30111">
    <property type="entry name" value="33 KDA CHAPERONIN"/>
    <property type="match status" value="1"/>
</dbReference>
<dbReference type="SUPFAM" id="SSF118352">
    <property type="entry name" value="HSP33 redox switch-like"/>
    <property type="match status" value="1"/>
</dbReference>
<dbReference type="PANTHER" id="PTHR30111:SF1">
    <property type="entry name" value="33 KDA CHAPERONIN"/>
    <property type="match status" value="1"/>
</dbReference>
<evidence type="ECO:0000256" key="2">
    <source>
        <dbReference type="ARBA" id="ARBA00022833"/>
    </source>
</evidence>
<dbReference type="InterPro" id="IPR016154">
    <property type="entry name" value="Heat_shock_Hsp33_C"/>
</dbReference>
<evidence type="ECO:0000256" key="4">
    <source>
        <dbReference type="ARBA" id="ARBA00023186"/>
    </source>
</evidence>
<keyword evidence="4" id="KW-0143">Chaperone</keyword>
<keyword evidence="5" id="KW-0676">Redox-active center</keyword>
<dbReference type="InterPro" id="IPR000397">
    <property type="entry name" value="Heat_shock_Hsp33"/>
</dbReference>
<dbReference type="Gene3D" id="3.90.1280.10">
    <property type="entry name" value="HSP33 redox switch-like"/>
    <property type="match status" value="1"/>
</dbReference>
<evidence type="ECO:0000256" key="3">
    <source>
        <dbReference type="ARBA" id="ARBA00023157"/>
    </source>
</evidence>
<dbReference type="RefSeq" id="WP_230499958.1">
    <property type="nucleotide sequence ID" value="NZ_CAKJTJ010000003.1"/>
</dbReference>
<gene>
    <name evidence="6" type="primary">hslO_1</name>
    <name evidence="6" type="ORF">BACCIP111883_00789</name>
</gene>
<organism evidence="6 7">
    <name type="scientific">Sutcliffiella rhizosphaerae</name>
    <dbReference type="NCBI Taxonomy" id="2880967"/>
    <lineage>
        <taxon>Bacteria</taxon>
        <taxon>Bacillati</taxon>
        <taxon>Bacillota</taxon>
        <taxon>Bacilli</taxon>
        <taxon>Bacillales</taxon>
        <taxon>Bacillaceae</taxon>
        <taxon>Sutcliffiella</taxon>
    </lineage>
</organism>
<dbReference type="Gene3D" id="3.55.30.10">
    <property type="entry name" value="Hsp33 domain"/>
    <property type="match status" value="1"/>
</dbReference>
<dbReference type="EMBL" id="CAKJTJ010000003">
    <property type="protein sequence ID" value="CAG9620021.1"/>
    <property type="molecule type" value="Genomic_DNA"/>
</dbReference>
<dbReference type="Pfam" id="PF01430">
    <property type="entry name" value="HSP33"/>
    <property type="match status" value="1"/>
</dbReference>
<evidence type="ECO:0000313" key="6">
    <source>
        <dbReference type="EMBL" id="CAG9620021.1"/>
    </source>
</evidence>
<keyword evidence="2" id="KW-0862">Zinc</keyword>
<protein>
    <submittedName>
        <fullName evidence="6">33 kDa chaperonin</fullName>
    </submittedName>
</protein>
<keyword evidence="7" id="KW-1185">Reference proteome</keyword>
<sequence>MENTIVKTLIYDKQVRLFFVDNTKLINEILRLNKETNKILKLALGKTISVVSIISGTLKENQRISLQMTMSNPKYKIFADADAKGNVRGYLNEELLKSPDDYMDKISLASLIGHKGTIQMIKGSVMNQFTGITDMPYQNIADDISHYFIQSEQAQTYIGANIRFGNNNCVLFSNAIFAQLLPGAPPELIYEVEHKVNTNREFFTSLYKCSNMEEKLSEVFKDVKVLGYSPVQFFCGCSKEMFYGMLHSLSENELTQVINNKEAVDTCCQICGRTYHFNFNEIQGLVNGNHI</sequence>
<evidence type="ECO:0000256" key="5">
    <source>
        <dbReference type="ARBA" id="ARBA00023284"/>
    </source>
</evidence>
<accession>A0ABN8A6K3</accession>